<comment type="caution">
    <text evidence="5">The sequence shown here is derived from an EMBL/GenBank/DDBJ whole genome shotgun (WGS) entry which is preliminary data.</text>
</comment>
<dbReference type="SMART" id="SM00418">
    <property type="entry name" value="HTH_ARSR"/>
    <property type="match status" value="1"/>
</dbReference>
<protein>
    <submittedName>
        <fullName evidence="5">Metalloregulator ArsR/SmtB family transcription factor</fullName>
    </submittedName>
</protein>
<evidence type="ECO:0000313" key="5">
    <source>
        <dbReference type="EMBL" id="MFC3193736.1"/>
    </source>
</evidence>
<organism evidence="5 6">
    <name type="scientific">Marinicella sediminis</name>
    <dbReference type="NCBI Taxonomy" id="1792834"/>
    <lineage>
        <taxon>Bacteria</taxon>
        <taxon>Pseudomonadati</taxon>
        <taxon>Pseudomonadota</taxon>
        <taxon>Gammaproteobacteria</taxon>
        <taxon>Lysobacterales</taxon>
        <taxon>Marinicellaceae</taxon>
        <taxon>Marinicella</taxon>
    </lineage>
</organism>
<keyword evidence="3" id="KW-0804">Transcription</keyword>
<reference evidence="6" key="1">
    <citation type="journal article" date="2019" name="Int. J. Syst. Evol. Microbiol.">
        <title>The Global Catalogue of Microorganisms (GCM) 10K type strain sequencing project: providing services to taxonomists for standard genome sequencing and annotation.</title>
        <authorList>
            <consortium name="The Broad Institute Genomics Platform"/>
            <consortium name="The Broad Institute Genome Sequencing Center for Infectious Disease"/>
            <person name="Wu L."/>
            <person name="Ma J."/>
        </authorList>
    </citation>
    <scope>NUCLEOTIDE SEQUENCE [LARGE SCALE GENOMIC DNA]</scope>
    <source>
        <strain evidence="6">KCTC 42953</strain>
    </source>
</reference>
<evidence type="ECO:0000259" key="4">
    <source>
        <dbReference type="PROSITE" id="PS50987"/>
    </source>
</evidence>
<proteinExistence type="predicted"/>
<accession>A0ABV7JAP6</accession>
<dbReference type="InterPro" id="IPR001845">
    <property type="entry name" value="HTH_ArsR_DNA-bd_dom"/>
</dbReference>
<dbReference type="InterPro" id="IPR011991">
    <property type="entry name" value="ArsR-like_HTH"/>
</dbReference>
<dbReference type="InterPro" id="IPR051081">
    <property type="entry name" value="HTH_MetalResp_TranReg"/>
</dbReference>
<keyword evidence="1" id="KW-0805">Transcription regulation</keyword>
<dbReference type="Gene3D" id="1.10.10.10">
    <property type="entry name" value="Winged helix-like DNA-binding domain superfamily/Winged helix DNA-binding domain"/>
    <property type="match status" value="1"/>
</dbReference>
<dbReference type="InterPro" id="IPR036388">
    <property type="entry name" value="WH-like_DNA-bd_sf"/>
</dbReference>
<sequence length="95" mass="11234">MHEQPHHESMFQALADVQRRKILQILKHKEQSVAEIKTHFDFSGATLSHHLNVLKQADLVRVRREGQKRIYTLNLSVVEELLLMFNEMFKRGQND</sequence>
<feature type="domain" description="HTH arsR-type" evidence="4">
    <location>
        <begin position="1"/>
        <end position="93"/>
    </location>
</feature>
<dbReference type="EMBL" id="JBHRTS010000003">
    <property type="protein sequence ID" value="MFC3193736.1"/>
    <property type="molecule type" value="Genomic_DNA"/>
</dbReference>
<dbReference type="PANTHER" id="PTHR33154">
    <property type="entry name" value="TRANSCRIPTIONAL REGULATOR, ARSR FAMILY"/>
    <property type="match status" value="1"/>
</dbReference>
<evidence type="ECO:0000256" key="1">
    <source>
        <dbReference type="ARBA" id="ARBA00023015"/>
    </source>
</evidence>
<evidence type="ECO:0000256" key="2">
    <source>
        <dbReference type="ARBA" id="ARBA00023125"/>
    </source>
</evidence>
<dbReference type="Proteomes" id="UP001595533">
    <property type="component" value="Unassembled WGS sequence"/>
</dbReference>
<dbReference type="SUPFAM" id="SSF46785">
    <property type="entry name" value="Winged helix' DNA-binding domain"/>
    <property type="match status" value="1"/>
</dbReference>
<dbReference type="RefSeq" id="WP_109862369.1">
    <property type="nucleotide sequence ID" value="NZ_JBHRTS010000003.1"/>
</dbReference>
<gene>
    <name evidence="5" type="ORF">ACFODZ_05745</name>
</gene>
<keyword evidence="2" id="KW-0238">DNA-binding</keyword>
<evidence type="ECO:0000313" key="6">
    <source>
        <dbReference type="Proteomes" id="UP001595533"/>
    </source>
</evidence>
<name>A0ABV7JAP6_9GAMM</name>
<dbReference type="InterPro" id="IPR036390">
    <property type="entry name" value="WH_DNA-bd_sf"/>
</dbReference>
<dbReference type="CDD" id="cd00090">
    <property type="entry name" value="HTH_ARSR"/>
    <property type="match status" value="1"/>
</dbReference>
<evidence type="ECO:0000256" key="3">
    <source>
        <dbReference type="ARBA" id="ARBA00023163"/>
    </source>
</evidence>
<keyword evidence="6" id="KW-1185">Reference proteome</keyword>
<dbReference type="NCBIfam" id="NF033788">
    <property type="entry name" value="HTH_metalloreg"/>
    <property type="match status" value="1"/>
</dbReference>
<dbReference type="Pfam" id="PF01022">
    <property type="entry name" value="HTH_5"/>
    <property type="match status" value="1"/>
</dbReference>
<dbReference type="PANTHER" id="PTHR33154:SF33">
    <property type="entry name" value="TRANSCRIPTIONAL REPRESSOR SDPR"/>
    <property type="match status" value="1"/>
</dbReference>
<dbReference type="PRINTS" id="PR00778">
    <property type="entry name" value="HTHARSR"/>
</dbReference>
<dbReference type="PROSITE" id="PS50987">
    <property type="entry name" value="HTH_ARSR_2"/>
    <property type="match status" value="1"/>
</dbReference>